<comment type="caution">
    <text evidence="3">The sequence shown here is derived from an EMBL/GenBank/DDBJ whole genome shotgun (WGS) entry which is preliminary data.</text>
</comment>
<sequence length="76" mass="8619">LNNLDLLKQKAYVNSEWVDSTTSRTFTVNDPATGEEIGTCPDMNVEDLHQAILAAKHHSQNQEYYSPRPTRNSEEV</sequence>
<feature type="region of interest" description="Disordered" evidence="1">
    <location>
        <begin position="56"/>
        <end position="76"/>
    </location>
</feature>
<accession>A0A0L0UJX2</accession>
<reference evidence="4" key="1">
    <citation type="submission" date="2014-03" db="EMBL/GenBank/DDBJ databases">
        <title>The Genome Sequence of Puccinia striiformis f. sp. tritici PST-78.</title>
        <authorList>
            <consortium name="The Broad Institute Genome Sequencing Platform"/>
            <person name="Cuomo C."/>
            <person name="Hulbert S."/>
            <person name="Chen X."/>
            <person name="Walker B."/>
            <person name="Young S.K."/>
            <person name="Zeng Q."/>
            <person name="Gargeya S."/>
            <person name="Fitzgerald M."/>
            <person name="Haas B."/>
            <person name="Abouelleil A."/>
            <person name="Alvarado L."/>
            <person name="Arachchi H.M."/>
            <person name="Berlin A.M."/>
            <person name="Chapman S.B."/>
            <person name="Goldberg J."/>
            <person name="Griggs A."/>
            <person name="Gujja S."/>
            <person name="Hansen M."/>
            <person name="Howarth C."/>
            <person name="Imamovic A."/>
            <person name="Larimer J."/>
            <person name="McCowan C."/>
            <person name="Montmayeur A."/>
            <person name="Murphy C."/>
            <person name="Neiman D."/>
            <person name="Pearson M."/>
            <person name="Priest M."/>
            <person name="Roberts A."/>
            <person name="Saif S."/>
            <person name="Shea T."/>
            <person name="Sisk P."/>
            <person name="Sykes S."/>
            <person name="Wortman J."/>
            <person name="Nusbaum C."/>
            <person name="Birren B."/>
        </authorList>
    </citation>
    <scope>NUCLEOTIDE SEQUENCE [LARGE SCALE GENOMIC DNA]</scope>
    <source>
        <strain evidence="4">race PST-78</strain>
    </source>
</reference>
<dbReference type="InterPro" id="IPR016161">
    <property type="entry name" value="Ald_DH/histidinol_DH"/>
</dbReference>
<evidence type="ECO:0000256" key="1">
    <source>
        <dbReference type="SAM" id="MobiDB-lite"/>
    </source>
</evidence>
<evidence type="ECO:0000313" key="4">
    <source>
        <dbReference type="Proteomes" id="UP000054564"/>
    </source>
</evidence>
<feature type="domain" description="Aldehyde dehydrogenase" evidence="2">
    <location>
        <begin position="17"/>
        <end position="60"/>
    </location>
</feature>
<dbReference type="InterPro" id="IPR016162">
    <property type="entry name" value="Ald_DH_N"/>
</dbReference>
<dbReference type="GO" id="GO:0016491">
    <property type="term" value="F:oxidoreductase activity"/>
    <property type="evidence" value="ECO:0007669"/>
    <property type="project" value="InterPro"/>
</dbReference>
<protein>
    <recommendedName>
        <fullName evidence="2">Aldehyde dehydrogenase domain-containing protein</fullName>
    </recommendedName>
</protein>
<keyword evidence="4" id="KW-1185">Reference proteome</keyword>
<feature type="non-terminal residue" evidence="3">
    <location>
        <position position="1"/>
    </location>
</feature>
<dbReference type="InterPro" id="IPR015590">
    <property type="entry name" value="Aldehyde_DH_dom"/>
</dbReference>
<name>A0A0L0UJX2_9BASI</name>
<evidence type="ECO:0000259" key="2">
    <source>
        <dbReference type="Pfam" id="PF00171"/>
    </source>
</evidence>
<evidence type="ECO:0000313" key="3">
    <source>
        <dbReference type="EMBL" id="KNE87333.1"/>
    </source>
</evidence>
<dbReference type="Proteomes" id="UP000054564">
    <property type="component" value="Unassembled WGS sequence"/>
</dbReference>
<dbReference type="Pfam" id="PF00171">
    <property type="entry name" value="Aldedh"/>
    <property type="match status" value="1"/>
</dbReference>
<organism evidence="3 4">
    <name type="scientific">Puccinia striiformis f. sp. tritici PST-78</name>
    <dbReference type="NCBI Taxonomy" id="1165861"/>
    <lineage>
        <taxon>Eukaryota</taxon>
        <taxon>Fungi</taxon>
        <taxon>Dikarya</taxon>
        <taxon>Basidiomycota</taxon>
        <taxon>Pucciniomycotina</taxon>
        <taxon>Pucciniomycetes</taxon>
        <taxon>Pucciniales</taxon>
        <taxon>Pucciniaceae</taxon>
        <taxon>Puccinia</taxon>
    </lineage>
</organism>
<proteinExistence type="predicted"/>
<gene>
    <name evidence="3" type="ORF">PSTG_19285</name>
</gene>
<dbReference type="AlphaFoldDB" id="A0A0L0UJX2"/>
<dbReference type="Gene3D" id="3.40.605.10">
    <property type="entry name" value="Aldehyde Dehydrogenase, Chain A, domain 1"/>
    <property type="match status" value="1"/>
</dbReference>
<dbReference type="EMBL" id="AJIL01005808">
    <property type="protein sequence ID" value="KNE87333.1"/>
    <property type="molecule type" value="Genomic_DNA"/>
</dbReference>
<dbReference type="SUPFAM" id="SSF53720">
    <property type="entry name" value="ALDH-like"/>
    <property type="match status" value="1"/>
</dbReference>
<dbReference type="STRING" id="1165861.A0A0L0UJX2"/>